<organism evidence="2 4">
    <name type="scientific">Blautia obeum</name>
    <dbReference type="NCBI Taxonomy" id="40520"/>
    <lineage>
        <taxon>Bacteria</taxon>
        <taxon>Bacillati</taxon>
        <taxon>Bacillota</taxon>
        <taxon>Clostridia</taxon>
        <taxon>Lachnospirales</taxon>
        <taxon>Lachnospiraceae</taxon>
        <taxon>Blautia</taxon>
    </lineage>
</organism>
<dbReference type="AlphaFoldDB" id="A0A3E5EAV5"/>
<dbReference type="Proteomes" id="UP000284242">
    <property type="component" value="Unassembled WGS sequence"/>
</dbReference>
<reference evidence="4 5" key="1">
    <citation type="submission" date="2018-08" db="EMBL/GenBank/DDBJ databases">
        <title>A genome reference for cultivated species of the human gut microbiota.</title>
        <authorList>
            <person name="Zou Y."/>
            <person name="Xue W."/>
            <person name="Luo G."/>
        </authorList>
    </citation>
    <scope>NUCLEOTIDE SEQUENCE [LARGE SCALE GENOMIC DNA]</scope>
    <source>
        <strain evidence="3 5">AF21-24</strain>
        <strain evidence="2 4">OM03-6</strain>
    </source>
</reference>
<dbReference type="EMBL" id="QRVV01000027">
    <property type="protein sequence ID" value="RGS72632.1"/>
    <property type="molecule type" value="Genomic_DNA"/>
</dbReference>
<keyword evidence="1" id="KW-0812">Transmembrane</keyword>
<evidence type="ECO:0000313" key="3">
    <source>
        <dbReference type="EMBL" id="RGS72632.1"/>
    </source>
</evidence>
<evidence type="ECO:0008006" key="6">
    <source>
        <dbReference type="Google" id="ProtNLM"/>
    </source>
</evidence>
<comment type="caution">
    <text evidence="2">The sequence shown here is derived from an EMBL/GenBank/DDBJ whole genome shotgun (WGS) entry which is preliminary data.</text>
</comment>
<feature type="transmembrane region" description="Helical" evidence="1">
    <location>
        <begin position="102"/>
        <end position="121"/>
    </location>
</feature>
<keyword evidence="1" id="KW-1133">Transmembrane helix</keyword>
<name>A0A3E5EAV5_9FIRM</name>
<evidence type="ECO:0000256" key="1">
    <source>
        <dbReference type="SAM" id="Phobius"/>
    </source>
</evidence>
<sequence>MLDSSRKRAEVYIIPFFITAIMLFVIFYKVGIYPFGERSLLIWDLRWQYIQFFSWFKQVLTGGGNLFYSFNAGMGNNMIGLYAYYLASPLNLLILFFNDIQIFVLVLTILKLALAASASAFFMRNRFSSIDNIWIIVLATCYGMMSYSISQKCNLMWLDA</sequence>
<feature type="transmembrane region" description="Helical" evidence="1">
    <location>
        <begin position="133"/>
        <end position="150"/>
    </location>
</feature>
<dbReference type="EMBL" id="QSUZ01000021">
    <property type="protein sequence ID" value="RGN85948.1"/>
    <property type="molecule type" value="Genomic_DNA"/>
</dbReference>
<dbReference type="PANTHER" id="PTHR38454">
    <property type="entry name" value="INTEGRAL MEMBRANE PROTEIN-RELATED"/>
    <property type="match status" value="1"/>
</dbReference>
<dbReference type="Pfam" id="PF09586">
    <property type="entry name" value="YfhO"/>
    <property type="match status" value="1"/>
</dbReference>
<keyword evidence="1" id="KW-0472">Membrane</keyword>
<gene>
    <name evidence="3" type="ORF">DWX77_10360</name>
    <name evidence="2" type="ORF">DXB38_13345</name>
</gene>
<dbReference type="InterPro" id="IPR018580">
    <property type="entry name" value="Uncharacterised_YfhO"/>
</dbReference>
<accession>A0A3E5EAV5</accession>
<evidence type="ECO:0000313" key="5">
    <source>
        <dbReference type="Proteomes" id="UP000284242"/>
    </source>
</evidence>
<evidence type="ECO:0000313" key="4">
    <source>
        <dbReference type="Proteomes" id="UP000261105"/>
    </source>
</evidence>
<feature type="transmembrane region" description="Helical" evidence="1">
    <location>
        <begin position="79"/>
        <end position="96"/>
    </location>
</feature>
<protein>
    <recommendedName>
        <fullName evidence="6">YfhO family protein</fullName>
    </recommendedName>
</protein>
<evidence type="ECO:0000313" key="2">
    <source>
        <dbReference type="EMBL" id="RGN85948.1"/>
    </source>
</evidence>
<feature type="transmembrane region" description="Helical" evidence="1">
    <location>
        <begin position="12"/>
        <end position="35"/>
    </location>
</feature>
<proteinExistence type="predicted"/>
<dbReference type="PANTHER" id="PTHR38454:SF1">
    <property type="entry name" value="INTEGRAL MEMBRANE PROTEIN"/>
    <property type="match status" value="1"/>
</dbReference>
<dbReference type="Proteomes" id="UP000261105">
    <property type="component" value="Unassembled WGS sequence"/>
</dbReference>